<sequence>MGNSSSTSYTRICQVCSSLEFSYDLDATYAPNEYRPYSLNSAVTLGPLSEVRRRTDCALCRLVTAILEKDRNLKDAEDPRGECFLRPATGTYRTYIDRRDVCDVFYGGHPTSPIRGHIIVQQPLTGQPHPEPRPASSLEDIDFQQVRRWLKACEDGHAATCDHRPAQDGYRAAVRITLIDTEAHRLVESSTSCRFLTLSYVWGEKVAKFDMGKSNAGNFARRHEPGALRSEVHALPKAIQDAWKVTQELGERFLWVDALCIQQDDPDELKRQLPLMDRIYNQSVLTIVAVSGRHADEPLPGVRPGHRTAIQPVELAAPWVFTGEMPSLDWVLGLTRYEKRAWTLQERLLCKRRLFLSDWQVYFQCYQVVWQECYPQPRQIVQNPNSIELLGGDSAFFNFSYAKLGGFSLLHVRHLQPWDGNTLQRHDLLVSELCRREVGEEDNILNAFAGMVSYLESLGTGPIEAGTPLPIIDRALLWAPVSRLKKRPISNEEGLPSWSWVAWHGHVRHIWNHHGPVHEFLGYDFRNLSSDVCEFFIERNGKLERIERNAHAEDPSRGLPPVITAEEYGMQPVKFLRQPVLHFLAYTVPAAAFNFRGGRIRRSDFDGDWSFTMAVPSYLAVASMHNHSAGVFLNIQRNFSGEHSIIFCQTEQDAGPDPGPSEENDEEYPATWILDHTGRRCGILLDHEEKTSVADTEIEQILAFNEQGEMVGVALDYEDPTTDRFRGSRFSLVLLSKSSTLSTPRGVSRREQKLNSRGQRVMLKSLAPPEGNWAITNLLLVKCHDEGPFVTRVGIAHIFVQAWEEAGPEMKYLRLA</sequence>
<dbReference type="EMBL" id="QJNS01000303">
    <property type="protein sequence ID" value="RYO80010.1"/>
    <property type="molecule type" value="Genomic_DNA"/>
</dbReference>
<feature type="domain" description="Heterokaryon incompatibility" evidence="1">
    <location>
        <begin position="195"/>
        <end position="346"/>
    </location>
</feature>
<evidence type="ECO:0000313" key="3">
    <source>
        <dbReference type="Proteomes" id="UP000294003"/>
    </source>
</evidence>
<dbReference type="Pfam" id="PF06985">
    <property type="entry name" value="HET"/>
    <property type="match status" value="1"/>
</dbReference>
<organism evidence="2 3">
    <name type="scientific">Monosporascus cannonballus</name>
    <dbReference type="NCBI Taxonomy" id="155416"/>
    <lineage>
        <taxon>Eukaryota</taxon>
        <taxon>Fungi</taxon>
        <taxon>Dikarya</taxon>
        <taxon>Ascomycota</taxon>
        <taxon>Pezizomycotina</taxon>
        <taxon>Sordariomycetes</taxon>
        <taxon>Xylariomycetidae</taxon>
        <taxon>Xylariales</taxon>
        <taxon>Xylariales incertae sedis</taxon>
        <taxon>Monosporascus</taxon>
    </lineage>
</organism>
<name>A0ABY0GY04_9PEZI</name>
<evidence type="ECO:0000259" key="1">
    <source>
        <dbReference type="Pfam" id="PF06985"/>
    </source>
</evidence>
<dbReference type="PANTHER" id="PTHR33112">
    <property type="entry name" value="DOMAIN PROTEIN, PUTATIVE-RELATED"/>
    <property type="match status" value="1"/>
</dbReference>
<reference evidence="2 3" key="1">
    <citation type="submission" date="2018-06" db="EMBL/GenBank/DDBJ databases">
        <title>Complete Genomes of Monosporascus.</title>
        <authorList>
            <person name="Robinson A.J."/>
            <person name="Natvig D.O."/>
        </authorList>
    </citation>
    <scope>NUCLEOTIDE SEQUENCE [LARGE SCALE GENOMIC DNA]</scope>
    <source>
        <strain evidence="2 3">CBS 609.92</strain>
    </source>
</reference>
<gene>
    <name evidence="2" type="ORF">DL762_007869</name>
</gene>
<keyword evidence="3" id="KW-1185">Reference proteome</keyword>
<dbReference type="InterPro" id="IPR010730">
    <property type="entry name" value="HET"/>
</dbReference>
<proteinExistence type="predicted"/>
<protein>
    <recommendedName>
        <fullName evidence="1">Heterokaryon incompatibility domain-containing protein</fullName>
    </recommendedName>
</protein>
<dbReference type="Proteomes" id="UP000294003">
    <property type="component" value="Unassembled WGS sequence"/>
</dbReference>
<dbReference type="PANTHER" id="PTHR33112:SF12">
    <property type="entry name" value="HETEROKARYON INCOMPATIBILITY DOMAIN-CONTAINING PROTEIN"/>
    <property type="match status" value="1"/>
</dbReference>
<accession>A0ABY0GY04</accession>
<evidence type="ECO:0000313" key="2">
    <source>
        <dbReference type="EMBL" id="RYO80010.1"/>
    </source>
</evidence>
<comment type="caution">
    <text evidence="2">The sequence shown here is derived from an EMBL/GenBank/DDBJ whole genome shotgun (WGS) entry which is preliminary data.</text>
</comment>